<dbReference type="PANTHER" id="PTHR34322">
    <property type="entry name" value="TRANSPOSASE, Y1_TNP DOMAIN-CONTAINING"/>
    <property type="match status" value="1"/>
</dbReference>
<protein>
    <recommendedName>
        <fullName evidence="3">Transposase IS200-like domain-containing protein</fullName>
    </recommendedName>
</protein>
<name>A0A6C2USF4_9BACT</name>
<evidence type="ECO:0008006" key="3">
    <source>
        <dbReference type="Google" id="ProtNLM"/>
    </source>
</evidence>
<proteinExistence type="predicted"/>
<dbReference type="GO" id="GO:0003677">
    <property type="term" value="F:DNA binding"/>
    <property type="evidence" value="ECO:0007669"/>
    <property type="project" value="InterPro"/>
</dbReference>
<organism evidence="1 2">
    <name type="scientific">Pontiella sulfatireligans</name>
    <dbReference type="NCBI Taxonomy" id="2750658"/>
    <lineage>
        <taxon>Bacteria</taxon>
        <taxon>Pseudomonadati</taxon>
        <taxon>Kiritimatiellota</taxon>
        <taxon>Kiritimatiellia</taxon>
        <taxon>Kiritimatiellales</taxon>
        <taxon>Pontiellaceae</taxon>
        <taxon>Pontiella</taxon>
    </lineage>
</organism>
<dbReference type="EMBL" id="CAAHFH010000003">
    <property type="protein sequence ID" value="VGO23245.1"/>
    <property type="molecule type" value="Genomic_DNA"/>
</dbReference>
<dbReference type="Proteomes" id="UP000346198">
    <property type="component" value="Unassembled WGS sequence"/>
</dbReference>
<dbReference type="PANTHER" id="PTHR34322:SF2">
    <property type="entry name" value="TRANSPOSASE IS200-LIKE DOMAIN-CONTAINING PROTEIN"/>
    <property type="match status" value="1"/>
</dbReference>
<dbReference type="AlphaFoldDB" id="A0A6C2USF4"/>
<sequence>MKWFQGTYTKRYNAQNKKWGHLFQGRYKSVVIDPEEAGYFRIACDYVHLNPPRAHLTGGAGWPGLKDFKWSSSWYLGRPARGDPPWLKLGRIVEEQTRRMHGHSARKEYLRSLEERVAEEGDPVDGAARAERYRHLQRGWCFGTDEFKTELRDELDASLEKLNRESMTGEPRRMHDESEAVRLLRQASAVVGLDLGEKERLKKKDPRKEVVAWFLRKKTPMGLEWIAGELEMGSRANVSRAFRNVEDTKDVTVRKWKRELQKMYGCAH</sequence>
<dbReference type="SUPFAM" id="SSF143422">
    <property type="entry name" value="Transposase IS200-like"/>
    <property type="match status" value="1"/>
</dbReference>
<dbReference type="InterPro" id="IPR036515">
    <property type="entry name" value="Transposase_17_sf"/>
</dbReference>
<gene>
    <name evidence="1" type="ORF">SCARR_05352</name>
</gene>
<dbReference type="RefSeq" id="WP_136065426.1">
    <property type="nucleotide sequence ID" value="NZ_CAAHFH010000003.1"/>
</dbReference>
<accession>A0A6C2USF4</accession>
<evidence type="ECO:0000313" key="2">
    <source>
        <dbReference type="Proteomes" id="UP000346198"/>
    </source>
</evidence>
<dbReference type="Gene3D" id="3.30.70.1290">
    <property type="entry name" value="Transposase IS200-like"/>
    <property type="match status" value="1"/>
</dbReference>
<evidence type="ECO:0000313" key="1">
    <source>
        <dbReference type="EMBL" id="VGO23245.1"/>
    </source>
</evidence>
<dbReference type="GO" id="GO:0006313">
    <property type="term" value="P:DNA transposition"/>
    <property type="evidence" value="ECO:0007669"/>
    <property type="project" value="InterPro"/>
</dbReference>
<reference evidence="1 2" key="1">
    <citation type="submission" date="2019-04" db="EMBL/GenBank/DDBJ databases">
        <authorList>
            <person name="Van Vliet M D."/>
        </authorList>
    </citation>
    <scope>NUCLEOTIDE SEQUENCE [LARGE SCALE GENOMIC DNA]</scope>
    <source>
        <strain evidence="1 2">F21</strain>
    </source>
</reference>
<keyword evidence="2" id="KW-1185">Reference proteome</keyword>
<dbReference type="GO" id="GO:0004803">
    <property type="term" value="F:transposase activity"/>
    <property type="evidence" value="ECO:0007669"/>
    <property type="project" value="InterPro"/>
</dbReference>